<dbReference type="GO" id="GO:0006897">
    <property type="term" value="P:endocytosis"/>
    <property type="evidence" value="ECO:0007669"/>
    <property type="project" value="TreeGrafter"/>
</dbReference>
<evidence type="ECO:0000259" key="5">
    <source>
        <dbReference type="PROSITE" id="PS50002"/>
    </source>
</evidence>
<dbReference type="InterPro" id="IPR027267">
    <property type="entry name" value="AH/BAR_dom_sf"/>
</dbReference>
<dbReference type="CDD" id="cd00174">
    <property type="entry name" value="SH3"/>
    <property type="match status" value="1"/>
</dbReference>
<evidence type="ECO:0000313" key="7">
    <source>
        <dbReference type="EMBL" id="KAJ3437507.1"/>
    </source>
</evidence>
<evidence type="ECO:0000256" key="4">
    <source>
        <dbReference type="SAM" id="MobiDB-lite"/>
    </source>
</evidence>
<dbReference type="SUPFAM" id="SSF64268">
    <property type="entry name" value="PX domain"/>
    <property type="match status" value="1"/>
</dbReference>
<sequence length="526" mass="62556">MSDFPKYAISIQKYVAESEDYLGFKKGVKIIVLSEDERGWLVGKINEQEGYFPKTAIKYLKEPLPKQKDNSPKNKRKNSGGFGNQKQQQQQQQQQQPLERTLSKKEIRKQKKMENQRLKEQAKLKKIQEKNRKKNISNFIEDFRHIEDNWIWQVTEKPFTVSVSTPTKQGKYKGMKKYMSYEVKHDNNLVQRRFKHFLWLNQRMNEKYPNIPIPVMPGKQAQGRFEENFVAKRREGLIRFLNRLGEHPVMRSSKILHHFLEAGTQKDWKLGKHAAIKKKNLQTFHRCITCSPTLTEEDVQDISEYKKSLTFLENTLKTFDTIRSDLPETRYPTIIANFNQFGKMLKLLSINEDLGLGWRYACYPSKMLEKAYTNLGEGYLEIAKIWDQKKLLEDSTIFEDFYEYYQHINLITDTLKIRDKSYSNWNTLYTQQQQQQQQKGNEKKNKQALKKIQQLKDTSQEMDKITMAELEWYHWCRLRDFKKTLNQFVDAQIDFADQIADKLESCLKYVEKIPIIHGSEKPQKQK</sequence>
<name>A0AAV7ZAX7_9EUKA</name>
<protein>
    <submittedName>
        <fullName evidence="7">Sorting nexin</fullName>
    </submittedName>
</protein>
<dbReference type="InterPro" id="IPR036028">
    <property type="entry name" value="SH3-like_dom_sf"/>
</dbReference>
<feature type="region of interest" description="Disordered" evidence="4">
    <location>
        <begin position="62"/>
        <end position="118"/>
    </location>
</feature>
<feature type="domain" description="SH3" evidence="5">
    <location>
        <begin position="3"/>
        <end position="62"/>
    </location>
</feature>
<dbReference type="GO" id="GO:0031410">
    <property type="term" value="C:cytoplasmic vesicle"/>
    <property type="evidence" value="ECO:0007669"/>
    <property type="project" value="TreeGrafter"/>
</dbReference>
<dbReference type="Gene3D" id="3.30.1520.10">
    <property type="entry name" value="Phox-like domain"/>
    <property type="match status" value="1"/>
</dbReference>
<keyword evidence="3" id="KW-0175">Coiled coil</keyword>
<dbReference type="PANTHER" id="PTHR45827:SF1">
    <property type="entry name" value="SORTING NEXIN"/>
    <property type="match status" value="1"/>
</dbReference>
<evidence type="ECO:0000259" key="6">
    <source>
        <dbReference type="PROSITE" id="PS50195"/>
    </source>
</evidence>
<dbReference type="PROSITE" id="PS50195">
    <property type="entry name" value="PX"/>
    <property type="match status" value="1"/>
</dbReference>
<comment type="caution">
    <text evidence="7">The sequence shown here is derived from an EMBL/GenBank/DDBJ whole genome shotgun (WGS) entry which is preliminary data.</text>
</comment>
<dbReference type="InterPro" id="IPR001452">
    <property type="entry name" value="SH3_domain"/>
</dbReference>
<dbReference type="GO" id="GO:0005886">
    <property type="term" value="C:plasma membrane"/>
    <property type="evidence" value="ECO:0007669"/>
    <property type="project" value="TreeGrafter"/>
</dbReference>
<dbReference type="SMART" id="SM00312">
    <property type="entry name" value="PX"/>
    <property type="match status" value="1"/>
</dbReference>
<dbReference type="GO" id="GO:0035091">
    <property type="term" value="F:phosphatidylinositol binding"/>
    <property type="evidence" value="ECO:0007669"/>
    <property type="project" value="InterPro"/>
</dbReference>
<dbReference type="Pfam" id="PF10456">
    <property type="entry name" value="BAR_3_WASP_bdg"/>
    <property type="match status" value="1"/>
</dbReference>
<dbReference type="Gene3D" id="2.30.30.40">
    <property type="entry name" value="SH3 Domains"/>
    <property type="match status" value="1"/>
</dbReference>
<dbReference type="SMART" id="SM00326">
    <property type="entry name" value="SH3"/>
    <property type="match status" value="1"/>
</dbReference>
<dbReference type="GO" id="GO:0097320">
    <property type="term" value="P:plasma membrane tubulation"/>
    <property type="evidence" value="ECO:0007669"/>
    <property type="project" value="TreeGrafter"/>
</dbReference>
<reference evidence="7" key="1">
    <citation type="submission" date="2022-08" db="EMBL/GenBank/DDBJ databases">
        <title>Novel sulphate-reducing endosymbionts in the free-living metamonad Anaeramoeba.</title>
        <authorList>
            <person name="Jerlstrom-Hultqvist J."/>
            <person name="Cepicka I."/>
            <person name="Gallot-Lavallee L."/>
            <person name="Salas-Leiva D."/>
            <person name="Curtis B.A."/>
            <person name="Zahonova K."/>
            <person name="Pipaliya S."/>
            <person name="Dacks J."/>
            <person name="Roger A.J."/>
        </authorList>
    </citation>
    <scope>NUCLEOTIDE SEQUENCE</scope>
    <source>
        <strain evidence="7">Busselton2</strain>
    </source>
</reference>
<keyword evidence="1 2" id="KW-0728">SH3 domain</keyword>
<dbReference type="PROSITE" id="PS50002">
    <property type="entry name" value="SH3"/>
    <property type="match status" value="1"/>
</dbReference>
<dbReference type="SUPFAM" id="SSF50044">
    <property type="entry name" value="SH3-domain"/>
    <property type="match status" value="1"/>
</dbReference>
<evidence type="ECO:0000256" key="2">
    <source>
        <dbReference type="PROSITE-ProRule" id="PRU00192"/>
    </source>
</evidence>
<dbReference type="InterPro" id="IPR019497">
    <property type="entry name" value="Sorting_nexin_WASP-bd-dom"/>
</dbReference>
<feature type="domain" description="PX" evidence="6">
    <location>
        <begin position="157"/>
        <end position="266"/>
    </location>
</feature>
<dbReference type="PANTHER" id="PTHR45827">
    <property type="entry name" value="SORTING NEXIN"/>
    <property type="match status" value="1"/>
</dbReference>
<dbReference type="EMBL" id="JANTQA010000033">
    <property type="protein sequence ID" value="KAJ3437507.1"/>
    <property type="molecule type" value="Genomic_DNA"/>
</dbReference>
<dbReference type="GO" id="GO:0016197">
    <property type="term" value="P:endosomal transport"/>
    <property type="evidence" value="ECO:0007669"/>
    <property type="project" value="TreeGrafter"/>
</dbReference>
<dbReference type="InterPro" id="IPR001683">
    <property type="entry name" value="PX_dom"/>
</dbReference>
<organism evidence="7 8">
    <name type="scientific">Anaeramoeba flamelloides</name>
    <dbReference type="NCBI Taxonomy" id="1746091"/>
    <lineage>
        <taxon>Eukaryota</taxon>
        <taxon>Metamonada</taxon>
        <taxon>Anaeramoebidae</taxon>
        <taxon>Anaeramoeba</taxon>
    </lineage>
</organism>
<feature type="compositionally biased region" description="Low complexity" evidence="4">
    <location>
        <begin position="85"/>
        <end position="96"/>
    </location>
</feature>
<evidence type="ECO:0000256" key="3">
    <source>
        <dbReference type="SAM" id="Coils"/>
    </source>
</evidence>
<evidence type="ECO:0000256" key="1">
    <source>
        <dbReference type="ARBA" id="ARBA00022443"/>
    </source>
</evidence>
<dbReference type="AlphaFoldDB" id="A0AAV7ZAX7"/>
<evidence type="ECO:0000313" key="8">
    <source>
        <dbReference type="Proteomes" id="UP001146793"/>
    </source>
</evidence>
<dbReference type="Proteomes" id="UP001146793">
    <property type="component" value="Unassembled WGS sequence"/>
</dbReference>
<feature type="compositionally biased region" description="Basic and acidic residues" evidence="4">
    <location>
        <begin position="62"/>
        <end position="72"/>
    </location>
</feature>
<dbReference type="Pfam" id="PF00018">
    <property type="entry name" value="SH3_1"/>
    <property type="match status" value="1"/>
</dbReference>
<accession>A0AAV7ZAX7</accession>
<dbReference type="Gene3D" id="1.20.1270.60">
    <property type="entry name" value="Arfaptin homology (AH) domain/BAR domain"/>
    <property type="match status" value="1"/>
</dbReference>
<dbReference type="InterPro" id="IPR036871">
    <property type="entry name" value="PX_dom_sf"/>
</dbReference>
<feature type="coiled-coil region" evidence="3">
    <location>
        <begin position="438"/>
        <end position="465"/>
    </location>
</feature>
<proteinExistence type="predicted"/>
<dbReference type="Pfam" id="PF00787">
    <property type="entry name" value="PX"/>
    <property type="match status" value="1"/>
</dbReference>
<gene>
    <name evidence="7" type="ORF">M0812_16670</name>
</gene>